<gene>
    <name evidence="5" type="primary">lptB</name>
    <name evidence="5" type="ORF">PQ457_06535</name>
</gene>
<keyword evidence="1" id="KW-0813">Transport</keyword>
<evidence type="ECO:0000259" key="4">
    <source>
        <dbReference type="PROSITE" id="PS50893"/>
    </source>
</evidence>
<dbReference type="RefSeq" id="WP_273618923.1">
    <property type="nucleotide sequence ID" value="NZ_CP117417.1"/>
</dbReference>
<dbReference type="InterPro" id="IPR030921">
    <property type="entry name" value="LPS_export_LptB"/>
</dbReference>
<dbReference type="SMART" id="SM00382">
    <property type="entry name" value="AAA"/>
    <property type="match status" value="1"/>
</dbReference>
<organism evidence="5 6">
    <name type="scientific">Novosphingobium humi</name>
    <dbReference type="NCBI Taxonomy" id="2282397"/>
    <lineage>
        <taxon>Bacteria</taxon>
        <taxon>Pseudomonadati</taxon>
        <taxon>Pseudomonadota</taxon>
        <taxon>Alphaproteobacteria</taxon>
        <taxon>Sphingomonadales</taxon>
        <taxon>Sphingomonadaceae</taxon>
        <taxon>Novosphingobium</taxon>
    </lineage>
</organism>
<keyword evidence="2" id="KW-0547">Nucleotide-binding</keyword>
<dbReference type="Pfam" id="PF00005">
    <property type="entry name" value="ABC_tran"/>
    <property type="match status" value="1"/>
</dbReference>
<dbReference type="InterPro" id="IPR003439">
    <property type="entry name" value="ABC_transporter-like_ATP-bd"/>
</dbReference>
<evidence type="ECO:0000256" key="3">
    <source>
        <dbReference type="ARBA" id="ARBA00022840"/>
    </source>
</evidence>
<keyword evidence="6" id="KW-1185">Reference proteome</keyword>
<reference evidence="5 6" key="1">
    <citation type="submission" date="2023-02" db="EMBL/GenBank/DDBJ databases">
        <title>Genome sequence of Novosphingobium humi KACC 19094.</title>
        <authorList>
            <person name="Kim S."/>
            <person name="Heo J."/>
            <person name="Kwon S.-W."/>
        </authorList>
    </citation>
    <scope>NUCLEOTIDE SEQUENCE [LARGE SCALE GENOMIC DNA]</scope>
    <source>
        <strain evidence="5 6">KACC 19094</strain>
    </source>
</reference>
<evidence type="ECO:0000313" key="5">
    <source>
        <dbReference type="EMBL" id="WCT78613.1"/>
    </source>
</evidence>
<accession>A0ABY7TZD0</accession>
<dbReference type="PANTHER" id="PTHR45772:SF10">
    <property type="entry name" value="LIPOPOLYSACCHARIDE EXPORT SYSTEM ATP-BINDING PROTEIN LPTB"/>
    <property type="match status" value="1"/>
</dbReference>
<name>A0ABY7TZD0_9SPHN</name>
<proteinExistence type="predicted"/>
<dbReference type="InterPro" id="IPR003593">
    <property type="entry name" value="AAA+_ATPase"/>
</dbReference>
<dbReference type="Proteomes" id="UP001218231">
    <property type="component" value="Chromosome"/>
</dbReference>
<dbReference type="PROSITE" id="PS50893">
    <property type="entry name" value="ABC_TRANSPORTER_2"/>
    <property type="match status" value="1"/>
</dbReference>
<dbReference type="InterPro" id="IPR051120">
    <property type="entry name" value="ABC_AA/LPS_Transport"/>
</dbReference>
<sequence length="318" mass="34607">MGGGLWLCLCSASSPGSTLVPDRWEMMCRCILPHKDRGGTTTKPARPLIVEALGKCCDGRSLLQNLTLRVGPGEIVGLLGRDGAGKTVCFNLIMGLMKADSGRILLGDADVTSWTTDRRGRLGLNCLPQEPSVFSGMTVEQNIWSVLEFCEPDPATRSARLELILREFQLDHLRNVAAIRLSGGERRRCEIARAMASAPSIMLLDEPFAGIDPLAVIEIKSAIQLLKLQGVGILISDHNLPDLLELLERAYVIYEGRLIFSGSPAQMLSDTEVCRLYLGPGAEQLRRALTKAEANGLLSSRAGASAYGLSNRIERERH</sequence>
<dbReference type="SUPFAM" id="SSF52540">
    <property type="entry name" value="P-loop containing nucleoside triphosphate hydrolases"/>
    <property type="match status" value="1"/>
</dbReference>
<keyword evidence="3 5" id="KW-0067">ATP-binding</keyword>
<evidence type="ECO:0000256" key="1">
    <source>
        <dbReference type="ARBA" id="ARBA00022448"/>
    </source>
</evidence>
<protein>
    <submittedName>
        <fullName evidence="5">LPS export ABC transporter ATP-binding protein</fullName>
    </submittedName>
</protein>
<dbReference type="GO" id="GO:0005524">
    <property type="term" value="F:ATP binding"/>
    <property type="evidence" value="ECO:0007669"/>
    <property type="project" value="UniProtKB-KW"/>
</dbReference>
<evidence type="ECO:0000313" key="6">
    <source>
        <dbReference type="Proteomes" id="UP001218231"/>
    </source>
</evidence>
<dbReference type="InterPro" id="IPR027417">
    <property type="entry name" value="P-loop_NTPase"/>
</dbReference>
<dbReference type="Gene3D" id="3.40.50.300">
    <property type="entry name" value="P-loop containing nucleotide triphosphate hydrolases"/>
    <property type="match status" value="1"/>
</dbReference>
<evidence type="ECO:0000256" key="2">
    <source>
        <dbReference type="ARBA" id="ARBA00022741"/>
    </source>
</evidence>
<dbReference type="EMBL" id="CP117417">
    <property type="protein sequence ID" value="WCT78613.1"/>
    <property type="molecule type" value="Genomic_DNA"/>
</dbReference>
<feature type="domain" description="ABC transporter" evidence="4">
    <location>
        <begin position="48"/>
        <end position="280"/>
    </location>
</feature>
<dbReference type="PANTHER" id="PTHR45772">
    <property type="entry name" value="CONSERVED COMPONENT OF ABC TRANSPORTER FOR NATURAL AMINO ACIDS-RELATED"/>
    <property type="match status" value="1"/>
</dbReference>
<dbReference type="NCBIfam" id="TIGR04406">
    <property type="entry name" value="LPS_export_lptB"/>
    <property type="match status" value="1"/>
</dbReference>